<organism evidence="1 2">
    <name type="scientific">Tritrichomonas foetus</name>
    <dbReference type="NCBI Taxonomy" id="1144522"/>
    <lineage>
        <taxon>Eukaryota</taxon>
        <taxon>Metamonada</taxon>
        <taxon>Parabasalia</taxon>
        <taxon>Tritrichomonadida</taxon>
        <taxon>Tritrichomonadidae</taxon>
        <taxon>Tritrichomonas</taxon>
    </lineage>
</organism>
<name>A0A1J4J3M0_9EUKA</name>
<proteinExistence type="predicted"/>
<protein>
    <submittedName>
        <fullName evidence="1">Uncharacterized protein</fullName>
    </submittedName>
</protein>
<dbReference type="VEuPathDB" id="TrichDB:TRFO_39819"/>
<dbReference type="AlphaFoldDB" id="A0A1J4J3M0"/>
<comment type="caution">
    <text evidence="1">The sequence shown here is derived from an EMBL/GenBank/DDBJ whole genome shotgun (WGS) entry which is preliminary data.</text>
</comment>
<evidence type="ECO:0000313" key="2">
    <source>
        <dbReference type="Proteomes" id="UP000179807"/>
    </source>
</evidence>
<accession>A0A1J4J3M0</accession>
<keyword evidence="2" id="KW-1185">Reference proteome</keyword>
<evidence type="ECO:0000313" key="1">
    <source>
        <dbReference type="EMBL" id="OHS94022.1"/>
    </source>
</evidence>
<dbReference type="RefSeq" id="XP_068347159.1">
    <property type="nucleotide sequence ID" value="XM_068512858.1"/>
</dbReference>
<gene>
    <name evidence="1" type="ORF">TRFO_39819</name>
</gene>
<dbReference type="EMBL" id="MLAK01001357">
    <property type="protein sequence ID" value="OHS94022.1"/>
    <property type="molecule type" value="Genomic_DNA"/>
</dbReference>
<dbReference type="Proteomes" id="UP000179807">
    <property type="component" value="Unassembled WGS sequence"/>
</dbReference>
<reference evidence="1" key="1">
    <citation type="submission" date="2016-10" db="EMBL/GenBank/DDBJ databases">
        <authorList>
            <person name="Benchimol M."/>
            <person name="Almeida L.G."/>
            <person name="Vasconcelos A.T."/>
            <person name="Perreira-Neves A."/>
            <person name="Rosa I.A."/>
            <person name="Tasca T."/>
            <person name="Bogo M.R."/>
            <person name="de Souza W."/>
        </authorList>
    </citation>
    <scope>NUCLEOTIDE SEQUENCE [LARGE SCALE GENOMIC DNA]</scope>
    <source>
        <strain evidence="1">K</strain>
    </source>
</reference>
<dbReference type="GeneID" id="94847562"/>
<sequence length="80" mass="9832">MFNLDDLDQYEDLLGSHRNDERKPKILNIVREELKAYIKDHDPSYWKDRIVEVKQLKMSDVVKHWFSYHLKTLTNEDWKI</sequence>